<reference evidence="1" key="1">
    <citation type="submission" date="2014-09" db="EMBL/GenBank/DDBJ databases">
        <authorList>
            <person name="Magalhaes I.L.F."/>
            <person name="Oliveira U."/>
            <person name="Santos F.R."/>
            <person name="Vidigal T.H.D.A."/>
            <person name="Brescovit A.D."/>
            <person name="Santos A.J."/>
        </authorList>
    </citation>
    <scope>NUCLEOTIDE SEQUENCE</scope>
    <source>
        <tissue evidence="1">Shoot tissue taken approximately 20 cm above the soil surface</tissue>
    </source>
</reference>
<dbReference type="AlphaFoldDB" id="A0A0A8Z1W2"/>
<name>A0A0A8Z1W2_ARUDO</name>
<organism evidence="1">
    <name type="scientific">Arundo donax</name>
    <name type="common">Giant reed</name>
    <name type="synonym">Donax arundinaceus</name>
    <dbReference type="NCBI Taxonomy" id="35708"/>
    <lineage>
        <taxon>Eukaryota</taxon>
        <taxon>Viridiplantae</taxon>
        <taxon>Streptophyta</taxon>
        <taxon>Embryophyta</taxon>
        <taxon>Tracheophyta</taxon>
        <taxon>Spermatophyta</taxon>
        <taxon>Magnoliopsida</taxon>
        <taxon>Liliopsida</taxon>
        <taxon>Poales</taxon>
        <taxon>Poaceae</taxon>
        <taxon>PACMAD clade</taxon>
        <taxon>Arundinoideae</taxon>
        <taxon>Arundineae</taxon>
        <taxon>Arundo</taxon>
    </lineage>
</organism>
<evidence type="ECO:0000313" key="1">
    <source>
        <dbReference type="EMBL" id="JAD28857.1"/>
    </source>
</evidence>
<sequence length="43" mass="4608">MWLRASGACPCCRFKLPTEDEQRLLEEQEAAAQAGAGVTAIDA</sequence>
<accession>A0A0A8Z1W2</accession>
<reference evidence="1" key="2">
    <citation type="journal article" date="2015" name="Data Brief">
        <title>Shoot transcriptome of the giant reed, Arundo donax.</title>
        <authorList>
            <person name="Barrero R.A."/>
            <person name="Guerrero F.D."/>
            <person name="Moolhuijzen P."/>
            <person name="Goolsby J.A."/>
            <person name="Tidwell J."/>
            <person name="Bellgard S.E."/>
            <person name="Bellgard M.I."/>
        </authorList>
    </citation>
    <scope>NUCLEOTIDE SEQUENCE</scope>
    <source>
        <tissue evidence="1">Shoot tissue taken approximately 20 cm above the soil surface</tissue>
    </source>
</reference>
<dbReference type="EMBL" id="GBRH01269038">
    <property type="protein sequence ID" value="JAD28857.1"/>
    <property type="molecule type" value="Transcribed_RNA"/>
</dbReference>
<proteinExistence type="predicted"/>
<protein>
    <submittedName>
        <fullName evidence="1">Uncharacterized protein</fullName>
    </submittedName>
</protein>